<evidence type="ECO:0000256" key="1">
    <source>
        <dbReference type="SAM" id="Phobius"/>
    </source>
</evidence>
<keyword evidence="4" id="KW-1185">Reference proteome</keyword>
<dbReference type="RefSeq" id="WP_145902815.1">
    <property type="nucleotide sequence ID" value="NZ_BAAAMZ010000004.1"/>
</dbReference>
<keyword evidence="1" id="KW-0812">Transmembrane</keyword>
<gene>
    <name evidence="3" type="ORF">FHX73_11231</name>
</gene>
<dbReference type="AlphaFoldDB" id="A0A561UAT1"/>
<evidence type="ECO:0000313" key="4">
    <source>
        <dbReference type="Proteomes" id="UP000317940"/>
    </source>
</evidence>
<comment type="caution">
    <text evidence="3">The sequence shown here is derived from an EMBL/GenBank/DDBJ whole genome shotgun (WGS) entry which is preliminary data.</text>
</comment>
<keyword evidence="1" id="KW-0472">Membrane</keyword>
<accession>A0A561UAT1</accession>
<dbReference type="EMBL" id="VIWT01000001">
    <property type="protein sequence ID" value="TWF96459.1"/>
    <property type="molecule type" value="Genomic_DNA"/>
</dbReference>
<feature type="transmembrane region" description="Helical" evidence="1">
    <location>
        <begin position="12"/>
        <end position="35"/>
    </location>
</feature>
<dbReference type="OrthoDB" id="3872091at2"/>
<feature type="domain" description="TadE-like" evidence="2">
    <location>
        <begin position="12"/>
        <end position="54"/>
    </location>
</feature>
<sequence>MTVSQPAARDRGSLAIEAALVVPVVIGLLVLMVAAGRAEQTAGTVQEAARAGARAASLAKRGDEASAAADAVKQVLGQNRVDCQGMPPPTVTIEQLSTQPPLSDVRVDVICTVPVNDLSPVWVPGGLTMQGTFRSVIDQYRST</sequence>
<evidence type="ECO:0000259" key="2">
    <source>
        <dbReference type="Pfam" id="PF07811"/>
    </source>
</evidence>
<dbReference type="Pfam" id="PF07811">
    <property type="entry name" value="TadE"/>
    <property type="match status" value="1"/>
</dbReference>
<protein>
    <submittedName>
        <fullName evidence="3">TadE-like protein</fullName>
    </submittedName>
</protein>
<proteinExistence type="predicted"/>
<dbReference type="Proteomes" id="UP000317940">
    <property type="component" value="Unassembled WGS sequence"/>
</dbReference>
<dbReference type="InterPro" id="IPR012495">
    <property type="entry name" value="TadE-like_dom"/>
</dbReference>
<reference evidence="3 4" key="1">
    <citation type="submission" date="2019-06" db="EMBL/GenBank/DDBJ databases">
        <title>Sequencing the genomes of 1000 actinobacteria strains.</title>
        <authorList>
            <person name="Klenk H.-P."/>
        </authorList>
    </citation>
    <scope>NUCLEOTIDE SEQUENCE [LARGE SCALE GENOMIC DNA]</scope>
    <source>
        <strain evidence="3 4">DSM 44826</strain>
    </source>
</reference>
<keyword evidence="1" id="KW-1133">Transmembrane helix</keyword>
<name>A0A561UAT1_9ACTN</name>
<evidence type="ECO:0000313" key="3">
    <source>
        <dbReference type="EMBL" id="TWF96459.1"/>
    </source>
</evidence>
<organism evidence="3 4">
    <name type="scientific">Kitasatospora viridis</name>
    <dbReference type="NCBI Taxonomy" id="281105"/>
    <lineage>
        <taxon>Bacteria</taxon>
        <taxon>Bacillati</taxon>
        <taxon>Actinomycetota</taxon>
        <taxon>Actinomycetes</taxon>
        <taxon>Kitasatosporales</taxon>
        <taxon>Streptomycetaceae</taxon>
        <taxon>Kitasatospora</taxon>
    </lineage>
</organism>